<keyword evidence="1" id="KW-0472">Membrane</keyword>
<keyword evidence="1" id="KW-1133">Transmembrane helix</keyword>
<name>A0A9K3MY27_HELAN</name>
<evidence type="ECO:0000313" key="3">
    <source>
        <dbReference type="Proteomes" id="UP000215914"/>
    </source>
</evidence>
<reference evidence="2" key="2">
    <citation type="submission" date="2020-06" db="EMBL/GenBank/DDBJ databases">
        <title>Helianthus annuus Genome sequencing and assembly Release 2.</title>
        <authorList>
            <person name="Gouzy J."/>
            <person name="Langlade N."/>
            <person name="Munos S."/>
        </authorList>
    </citation>
    <scope>NUCLEOTIDE SEQUENCE</scope>
    <source>
        <tissue evidence="2">Leaves</tissue>
    </source>
</reference>
<accession>A0A9K3MY27</accession>
<dbReference type="AlphaFoldDB" id="A0A9K3MY27"/>
<proteinExistence type="predicted"/>
<keyword evidence="1" id="KW-0812">Transmembrane</keyword>
<reference evidence="2" key="1">
    <citation type="journal article" date="2017" name="Nature">
        <title>The sunflower genome provides insights into oil metabolism, flowering and Asterid evolution.</title>
        <authorList>
            <person name="Badouin H."/>
            <person name="Gouzy J."/>
            <person name="Grassa C.J."/>
            <person name="Murat F."/>
            <person name="Staton S.E."/>
            <person name="Cottret L."/>
            <person name="Lelandais-Briere C."/>
            <person name="Owens G.L."/>
            <person name="Carrere S."/>
            <person name="Mayjonade B."/>
            <person name="Legrand L."/>
            <person name="Gill N."/>
            <person name="Kane N.C."/>
            <person name="Bowers J.E."/>
            <person name="Hubner S."/>
            <person name="Bellec A."/>
            <person name="Berard A."/>
            <person name="Berges H."/>
            <person name="Blanchet N."/>
            <person name="Boniface M.C."/>
            <person name="Brunel D."/>
            <person name="Catrice O."/>
            <person name="Chaidir N."/>
            <person name="Claudel C."/>
            <person name="Donnadieu C."/>
            <person name="Faraut T."/>
            <person name="Fievet G."/>
            <person name="Helmstetter N."/>
            <person name="King M."/>
            <person name="Knapp S.J."/>
            <person name="Lai Z."/>
            <person name="Le Paslier M.C."/>
            <person name="Lippi Y."/>
            <person name="Lorenzon L."/>
            <person name="Mandel J.R."/>
            <person name="Marage G."/>
            <person name="Marchand G."/>
            <person name="Marquand E."/>
            <person name="Bret-Mestries E."/>
            <person name="Morien E."/>
            <person name="Nambeesan S."/>
            <person name="Nguyen T."/>
            <person name="Pegot-Espagnet P."/>
            <person name="Pouilly N."/>
            <person name="Raftis F."/>
            <person name="Sallet E."/>
            <person name="Schiex T."/>
            <person name="Thomas J."/>
            <person name="Vandecasteele C."/>
            <person name="Vares D."/>
            <person name="Vear F."/>
            <person name="Vautrin S."/>
            <person name="Crespi M."/>
            <person name="Mangin B."/>
            <person name="Burke J.M."/>
            <person name="Salse J."/>
            <person name="Munos S."/>
            <person name="Vincourt P."/>
            <person name="Rieseberg L.H."/>
            <person name="Langlade N.B."/>
        </authorList>
    </citation>
    <scope>NUCLEOTIDE SEQUENCE</scope>
    <source>
        <tissue evidence="2">Leaves</tissue>
    </source>
</reference>
<evidence type="ECO:0000313" key="2">
    <source>
        <dbReference type="EMBL" id="KAF5779931.1"/>
    </source>
</evidence>
<gene>
    <name evidence="2" type="ORF">HanXRQr2_Chr11g0466381</name>
</gene>
<dbReference type="EMBL" id="MNCJ02000326">
    <property type="protein sequence ID" value="KAF5779931.1"/>
    <property type="molecule type" value="Genomic_DNA"/>
</dbReference>
<evidence type="ECO:0000256" key="1">
    <source>
        <dbReference type="SAM" id="Phobius"/>
    </source>
</evidence>
<keyword evidence="3" id="KW-1185">Reference proteome</keyword>
<feature type="transmembrane region" description="Helical" evidence="1">
    <location>
        <begin position="29"/>
        <end position="49"/>
    </location>
</feature>
<dbReference type="Gramene" id="mRNA:HanXRQr2_Chr11g0466381">
    <property type="protein sequence ID" value="CDS:HanXRQr2_Chr11g0466381.1"/>
    <property type="gene ID" value="HanXRQr2_Chr11g0466381"/>
</dbReference>
<dbReference type="Proteomes" id="UP000215914">
    <property type="component" value="Unassembled WGS sequence"/>
</dbReference>
<organism evidence="2 3">
    <name type="scientific">Helianthus annuus</name>
    <name type="common">Common sunflower</name>
    <dbReference type="NCBI Taxonomy" id="4232"/>
    <lineage>
        <taxon>Eukaryota</taxon>
        <taxon>Viridiplantae</taxon>
        <taxon>Streptophyta</taxon>
        <taxon>Embryophyta</taxon>
        <taxon>Tracheophyta</taxon>
        <taxon>Spermatophyta</taxon>
        <taxon>Magnoliopsida</taxon>
        <taxon>eudicotyledons</taxon>
        <taxon>Gunneridae</taxon>
        <taxon>Pentapetalae</taxon>
        <taxon>asterids</taxon>
        <taxon>campanulids</taxon>
        <taxon>Asterales</taxon>
        <taxon>Asteraceae</taxon>
        <taxon>Asteroideae</taxon>
        <taxon>Heliantheae alliance</taxon>
        <taxon>Heliantheae</taxon>
        <taxon>Helianthus</taxon>
    </lineage>
</organism>
<protein>
    <submittedName>
        <fullName evidence="2">Uncharacterized protein</fullName>
    </submittedName>
</protein>
<sequence>MMFINYVIKLQKGCNLICMMFSTNYLDLLILFLLSTFPIILISRVILILNLGSTIYTHTYAVSNL</sequence>
<comment type="caution">
    <text evidence="2">The sequence shown here is derived from an EMBL/GenBank/DDBJ whole genome shotgun (WGS) entry which is preliminary data.</text>
</comment>